<feature type="compositionally biased region" description="Basic and acidic residues" evidence="1">
    <location>
        <begin position="204"/>
        <end position="216"/>
    </location>
</feature>
<evidence type="ECO:0000256" key="1">
    <source>
        <dbReference type="SAM" id="MobiDB-lite"/>
    </source>
</evidence>
<feature type="region of interest" description="Disordered" evidence="1">
    <location>
        <begin position="264"/>
        <end position="288"/>
    </location>
</feature>
<dbReference type="HOGENOM" id="CLU_799361_0_0_1"/>
<reference evidence="2" key="2">
    <citation type="submission" date="2012-06" db="EMBL/GenBank/DDBJ databases">
        <title>Annotation of the Genome Sequence of Fusarium oxysporum Fo47.</title>
        <authorList>
            <consortium name="The Broad Institute Genomics Platform"/>
            <person name="Ma L.-J."/>
            <person name="Corby-Kistler H."/>
            <person name="Broz K."/>
            <person name="Gale L.R."/>
            <person name="Jonkers W."/>
            <person name="O'Donnell K."/>
            <person name="Ploetz R."/>
            <person name="Steinberg C."/>
            <person name="Schwartz D.C."/>
            <person name="VanEtten H."/>
            <person name="Zhou S."/>
            <person name="Young S.K."/>
            <person name="Zeng Q."/>
            <person name="Gargeya S."/>
            <person name="Fitzgerald M."/>
            <person name="Abouelleil A."/>
            <person name="Alvarado L."/>
            <person name="Chapman S.B."/>
            <person name="Gainer-Dewar J."/>
            <person name="Goldberg J."/>
            <person name="Griggs A."/>
            <person name="Gujja S."/>
            <person name="Hansen M."/>
            <person name="Howarth C."/>
            <person name="Imamovic A."/>
            <person name="Ireland A."/>
            <person name="Larimer J."/>
            <person name="McCowan C."/>
            <person name="Murphy C."/>
            <person name="Pearson M."/>
            <person name="Poon T.W."/>
            <person name="Priest M."/>
            <person name="Roberts A."/>
            <person name="Saif S."/>
            <person name="Shea T."/>
            <person name="Sykes S."/>
            <person name="Wortman J."/>
            <person name="Nusbaum C."/>
            <person name="Birren B."/>
        </authorList>
    </citation>
    <scope>NUCLEOTIDE SEQUENCE</scope>
    <source>
        <strain evidence="2">Fo47</strain>
    </source>
</reference>
<proteinExistence type="predicted"/>
<feature type="region of interest" description="Disordered" evidence="1">
    <location>
        <begin position="311"/>
        <end position="333"/>
    </location>
</feature>
<feature type="region of interest" description="Disordered" evidence="1">
    <location>
        <begin position="204"/>
        <end position="234"/>
    </location>
</feature>
<dbReference type="Proteomes" id="UP000030766">
    <property type="component" value="Unassembled WGS sequence"/>
</dbReference>
<dbReference type="EMBL" id="JH717925">
    <property type="protein sequence ID" value="EWZ28427.1"/>
    <property type="molecule type" value="Genomic_DNA"/>
</dbReference>
<protein>
    <submittedName>
        <fullName evidence="2">Uncharacterized protein</fullName>
    </submittedName>
</protein>
<name>W9J8Q8_FUSOX</name>
<organism evidence="2">
    <name type="scientific">Fusarium oxysporum Fo47</name>
    <dbReference type="NCBI Taxonomy" id="660027"/>
    <lineage>
        <taxon>Eukaryota</taxon>
        <taxon>Fungi</taxon>
        <taxon>Dikarya</taxon>
        <taxon>Ascomycota</taxon>
        <taxon>Pezizomycotina</taxon>
        <taxon>Sordariomycetes</taxon>
        <taxon>Hypocreomycetidae</taxon>
        <taxon>Hypocreales</taxon>
        <taxon>Nectriaceae</taxon>
        <taxon>Fusarium</taxon>
        <taxon>Fusarium oxysporum species complex</taxon>
    </lineage>
</organism>
<feature type="compositionally biased region" description="Polar residues" evidence="1">
    <location>
        <begin position="269"/>
        <end position="280"/>
    </location>
</feature>
<gene>
    <name evidence="2" type="ORF">FOZG_17912</name>
</gene>
<dbReference type="AlphaFoldDB" id="W9J8Q8"/>
<reference evidence="2" key="1">
    <citation type="submission" date="2011-06" db="EMBL/GenBank/DDBJ databases">
        <title>The Genome Sequence of Fusarium oxysporum Fo47.</title>
        <authorList>
            <consortium name="The Broad Institute Genome Sequencing Platform"/>
            <person name="Ma L.-J."/>
            <person name="Gale L.R."/>
            <person name="Schwartz D.C."/>
            <person name="Zhou S."/>
            <person name="Corby-Kistler H."/>
            <person name="Young S.K."/>
            <person name="Zeng Q."/>
            <person name="Gargeya S."/>
            <person name="Fitzgerald M."/>
            <person name="Haas B."/>
            <person name="Abouelleil A."/>
            <person name="Alvarado L."/>
            <person name="Arachchi H.M."/>
            <person name="Berlin A."/>
            <person name="Brown A."/>
            <person name="Chapman S.B."/>
            <person name="Chen Z."/>
            <person name="Dunbar C."/>
            <person name="Freedman E."/>
            <person name="Gearin G."/>
            <person name="Gellesch M."/>
            <person name="Goldberg J."/>
            <person name="Griggs A."/>
            <person name="Gujja S."/>
            <person name="Heiman D."/>
            <person name="Howarth C."/>
            <person name="Larson L."/>
            <person name="Lui A."/>
            <person name="MacDonald P.J.P."/>
            <person name="Mehta T."/>
            <person name="Montmayeur A."/>
            <person name="Murphy C."/>
            <person name="Neiman D."/>
            <person name="Pearson M."/>
            <person name="Priest M."/>
            <person name="Roberts A."/>
            <person name="Saif S."/>
            <person name="Shea T."/>
            <person name="Shenoy N."/>
            <person name="Sisk P."/>
            <person name="Stolte C."/>
            <person name="Sykes S."/>
            <person name="Wortman J."/>
            <person name="Nusbaum C."/>
            <person name="Birren B."/>
        </authorList>
    </citation>
    <scope>NUCLEOTIDE SEQUENCE [LARGE SCALE GENOMIC DNA]</scope>
    <source>
        <strain evidence="2">Fo47</strain>
    </source>
</reference>
<dbReference type="VEuPathDB" id="FungiDB:FOZG_17912"/>
<sequence>MLERDRLAQNLFEIDTLRSPIGLAVLRDMLDLYQKSSNVEYRPGLEPDKCPCGKGNGSSYDWRHVNTCFKAAMAKVYGFAELCFLCNEWFHCTEAWDADCQHHMDHLDRLPVWCDPLTYGGVLARAGYCPFCLGDRNLPVSVRMHQFKIPWTWLDHIQTYIRTLEGGYMPVHCPILHPTCLGVFQSIQEPQCHLQDAFGVERNRDSTKIKRPRYESDDIPPPKRKRPQRCRDDLEEDDIMALANTQYRFTNVTMDSLNREKQLPRISPDHSQSSTPSWGSNAIPADDEPLSGYSTPLSSIVSEEVIDPTMFVTESRPDDKPMVSTATKPPSEAMQVVFNDTQSASPS</sequence>
<accession>W9J8Q8</accession>
<evidence type="ECO:0000313" key="2">
    <source>
        <dbReference type="EMBL" id="EWZ28427.1"/>
    </source>
</evidence>